<reference evidence="1 2" key="2">
    <citation type="journal article" date="2022" name="Mol. Ecol. Resour.">
        <title>The genomes of chicory, endive, great burdock and yacon provide insights into Asteraceae paleo-polyploidization history and plant inulin production.</title>
        <authorList>
            <person name="Fan W."/>
            <person name="Wang S."/>
            <person name="Wang H."/>
            <person name="Wang A."/>
            <person name="Jiang F."/>
            <person name="Liu H."/>
            <person name="Zhao H."/>
            <person name="Xu D."/>
            <person name="Zhang Y."/>
        </authorList>
    </citation>
    <scope>NUCLEOTIDE SEQUENCE [LARGE SCALE GENOMIC DNA]</scope>
    <source>
        <strain evidence="2">cv. Yunnan</strain>
        <tissue evidence="1">Leaves</tissue>
    </source>
</reference>
<reference evidence="2" key="1">
    <citation type="journal article" date="2022" name="Mol. Ecol. Resour.">
        <title>The genomes of chicory, endive, great burdock and yacon provide insights into Asteraceae palaeo-polyploidization history and plant inulin production.</title>
        <authorList>
            <person name="Fan W."/>
            <person name="Wang S."/>
            <person name="Wang H."/>
            <person name="Wang A."/>
            <person name="Jiang F."/>
            <person name="Liu H."/>
            <person name="Zhao H."/>
            <person name="Xu D."/>
            <person name="Zhang Y."/>
        </authorList>
    </citation>
    <scope>NUCLEOTIDE SEQUENCE [LARGE SCALE GENOMIC DNA]</scope>
    <source>
        <strain evidence="2">cv. Yunnan</strain>
    </source>
</reference>
<comment type="caution">
    <text evidence="1">The sequence shown here is derived from an EMBL/GenBank/DDBJ whole genome shotgun (WGS) entry which is preliminary data.</text>
</comment>
<proteinExistence type="predicted"/>
<keyword evidence="2" id="KW-1185">Reference proteome</keyword>
<organism evidence="1 2">
    <name type="scientific">Smallanthus sonchifolius</name>
    <dbReference type="NCBI Taxonomy" id="185202"/>
    <lineage>
        <taxon>Eukaryota</taxon>
        <taxon>Viridiplantae</taxon>
        <taxon>Streptophyta</taxon>
        <taxon>Embryophyta</taxon>
        <taxon>Tracheophyta</taxon>
        <taxon>Spermatophyta</taxon>
        <taxon>Magnoliopsida</taxon>
        <taxon>eudicotyledons</taxon>
        <taxon>Gunneridae</taxon>
        <taxon>Pentapetalae</taxon>
        <taxon>asterids</taxon>
        <taxon>campanulids</taxon>
        <taxon>Asterales</taxon>
        <taxon>Asteraceae</taxon>
        <taxon>Asteroideae</taxon>
        <taxon>Heliantheae alliance</taxon>
        <taxon>Millerieae</taxon>
        <taxon>Smallanthus</taxon>
    </lineage>
</organism>
<dbReference type="Proteomes" id="UP001056120">
    <property type="component" value="Linkage Group LG12"/>
</dbReference>
<protein>
    <submittedName>
        <fullName evidence="1">Uncharacterized protein</fullName>
    </submittedName>
</protein>
<accession>A0ACB9HG60</accession>
<sequence>MKATKPKKNVVQICERSSAMQQGGDAEDGCEWDELELLLTTRVASWLDTPQSEEESSEDEGIDAGSDVYTTEPWTFRRLIREKPATANEPTM</sequence>
<evidence type="ECO:0000313" key="1">
    <source>
        <dbReference type="EMBL" id="KAI3794730.1"/>
    </source>
</evidence>
<evidence type="ECO:0000313" key="2">
    <source>
        <dbReference type="Proteomes" id="UP001056120"/>
    </source>
</evidence>
<dbReference type="EMBL" id="CM042029">
    <property type="protein sequence ID" value="KAI3794730.1"/>
    <property type="molecule type" value="Genomic_DNA"/>
</dbReference>
<name>A0ACB9HG60_9ASTR</name>
<gene>
    <name evidence="1" type="ORF">L1987_37366</name>
</gene>